<evidence type="ECO:0000256" key="4">
    <source>
        <dbReference type="SAM" id="MobiDB-lite"/>
    </source>
</evidence>
<evidence type="ECO:0000313" key="6">
    <source>
        <dbReference type="Proteomes" id="UP001165667"/>
    </source>
</evidence>
<gene>
    <name evidence="5" type="ORF">M8523_25985</name>
</gene>
<reference evidence="5" key="1">
    <citation type="submission" date="2022-05" db="EMBL/GenBank/DDBJ databases">
        <authorList>
            <person name="Pankratov T."/>
        </authorList>
    </citation>
    <scope>NUCLEOTIDE SEQUENCE</scope>
    <source>
        <strain evidence="5">BP6-180914</strain>
    </source>
</reference>
<dbReference type="EMBL" id="JAMOIM010000026">
    <property type="protein sequence ID" value="MCW6511438.1"/>
    <property type="molecule type" value="Genomic_DNA"/>
</dbReference>
<dbReference type="SUPFAM" id="SSF53448">
    <property type="entry name" value="Nucleotide-diphospho-sugar transferases"/>
    <property type="match status" value="1"/>
</dbReference>
<name>A0AA41Z6K1_9HYPH</name>
<sequence>MPDQEMVSSALRKTRLEPILAGVVVFNPNPVQLRTLVDELRKQATGVVLFLNSALPEDLRHDFAFLPDVSMIEATSNLGIGVGLNILALAACLRGAGGIVFFDQDSTPPSGLIGRLDAAWADLVDAGVRPAVVSPVLVPEPGTISKAPTYQYLNRPALGSARQVSFVPTSGSLVATDVLRRIGFFRADYFIDGIDLEWSFRAVRQGYSCWVQTSCAMPHAVGSGVIGSRRFGWRMPKQRPFRMYCVVRNTVYGLRLGHIPLSWKLKQVAYLPVQTGAFLLHHRLKWSVLKLLLLGVRDGLAARLGPPRGLEGGDDHSHGRRSGQLVPKRVCGSGAKEI</sequence>
<proteinExistence type="inferred from homology"/>
<evidence type="ECO:0000256" key="3">
    <source>
        <dbReference type="ARBA" id="ARBA00022679"/>
    </source>
</evidence>
<comment type="similarity">
    <text evidence="1">Belongs to the glycosyltransferase 2 family.</text>
</comment>
<dbReference type="InterPro" id="IPR029044">
    <property type="entry name" value="Nucleotide-diphossugar_trans"/>
</dbReference>
<dbReference type="AlphaFoldDB" id="A0AA41Z6K1"/>
<keyword evidence="3" id="KW-0808">Transferase</keyword>
<dbReference type="Proteomes" id="UP001165667">
    <property type="component" value="Unassembled WGS sequence"/>
</dbReference>
<dbReference type="Gene3D" id="3.90.550.10">
    <property type="entry name" value="Spore Coat Polysaccharide Biosynthesis Protein SpsA, Chain A"/>
    <property type="match status" value="1"/>
</dbReference>
<accession>A0AA41Z6K1</accession>
<evidence type="ECO:0000313" key="5">
    <source>
        <dbReference type="EMBL" id="MCW6511438.1"/>
    </source>
</evidence>
<dbReference type="PANTHER" id="PTHR43179:SF12">
    <property type="entry name" value="GALACTOFURANOSYLTRANSFERASE GLFT2"/>
    <property type="match status" value="1"/>
</dbReference>
<protein>
    <submittedName>
        <fullName evidence="5">Rhamnosyltransferase</fullName>
    </submittedName>
</protein>
<comment type="caution">
    <text evidence="5">The sequence shown here is derived from an EMBL/GenBank/DDBJ whole genome shotgun (WGS) entry which is preliminary data.</text>
</comment>
<feature type="region of interest" description="Disordered" evidence="4">
    <location>
        <begin position="307"/>
        <end position="338"/>
    </location>
</feature>
<dbReference type="PANTHER" id="PTHR43179">
    <property type="entry name" value="RHAMNOSYLTRANSFERASE WBBL"/>
    <property type="match status" value="1"/>
</dbReference>
<dbReference type="RefSeq" id="WP_282587816.1">
    <property type="nucleotide sequence ID" value="NZ_JAMOIM010000026.1"/>
</dbReference>
<keyword evidence="2" id="KW-0328">Glycosyltransferase</keyword>
<dbReference type="GO" id="GO:0016757">
    <property type="term" value="F:glycosyltransferase activity"/>
    <property type="evidence" value="ECO:0007669"/>
    <property type="project" value="UniProtKB-KW"/>
</dbReference>
<evidence type="ECO:0000256" key="2">
    <source>
        <dbReference type="ARBA" id="ARBA00022676"/>
    </source>
</evidence>
<organism evidence="5 6">
    <name type="scientific">Lichenifustis flavocetrariae</name>
    <dbReference type="NCBI Taxonomy" id="2949735"/>
    <lineage>
        <taxon>Bacteria</taxon>
        <taxon>Pseudomonadati</taxon>
        <taxon>Pseudomonadota</taxon>
        <taxon>Alphaproteobacteria</taxon>
        <taxon>Hyphomicrobiales</taxon>
        <taxon>Lichenihabitantaceae</taxon>
        <taxon>Lichenifustis</taxon>
    </lineage>
</organism>
<evidence type="ECO:0000256" key="1">
    <source>
        <dbReference type="ARBA" id="ARBA00006739"/>
    </source>
</evidence>
<keyword evidence="6" id="KW-1185">Reference proteome</keyword>